<feature type="domain" description="Transposase-associated" evidence="1">
    <location>
        <begin position="9"/>
        <end position="78"/>
    </location>
</feature>
<protein>
    <recommendedName>
        <fullName evidence="1">Transposase-associated domain-containing protein</fullName>
    </recommendedName>
</protein>
<evidence type="ECO:0000259" key="1">
    <source>
        <dbReference type="Pfam" id="PF13963"/>
    </source>
</evidence>
<gene>
    <name evidence="2" type="ORF">Slati_3675000</name>
</gene>
<sequence length="450" mass="51315">MYEKNLPNRQGLTPQFQSGVIAFIEWAKSQHAYMDGDKIRCPCRKCKNELFKTTDEVNFDLYMKGFMPEYYNWTSHGEERVQEYFEAVTTPSMQDEVTSTQLGDATQINWAHRMVLDAAGPAFCSSTYSQDCAPDDGTRSCPLDAGPSSYYYGGGPYDYVSGLEDRFHDVLHAAEQPLWNGCTTSQLAAVTELVDIKDDIDLDYCKFCGTARYKPNQGAQSYRQEDPVCRSEIWVVHGWVRTARAVRSHVFLLARYTYTNLPPEMCMSSEYMFLTMVIPGPSNPKRLIDIYLEPLIEELQNLWHVGVLTRDNAKDETFTMRAALMWTVNDLPAYGMASGWSTIGVMGCPVCMEDTRAFYLQNGKKVCYFDCHRQFLPPDHPYRRNKKAFTKNRVERKVACPRLTGEQIRDWVEEFSMAVETPLSHRTATVTSTSGQRKVSFGSSSIGQRI</sequence>
<name>A0AAW2U2W4_9LAMI</name>
<dbReference type="AlphaFoldDB" id="A0AAW2U2W4"/>
<dbReference type="EMBL" id="JACGWN010000013">
    <property type="protein sequence ID" value="KAL0410853.1"/>
    <property type="molecule type" value="Genomic_DNA"/>
</dbReference>
<reference evidence="2" key="1">
    <citation type="submission" date="2020-06" db="EMBL/GenBank/DDBJ databases">
        <authorList>
            <person name="Li T."/>
            <person name="Hu X."/>
            <person name="Zhang T."/>
            <person name="Song X."/>
            <person name="Zhang H."/>
            <person name="Dai N."/>
            <person name="Sheng W."/>
            <person name="Hou X."/>
            <person name="Wei L."/>
        </authorList>
    </citation>
    <scope>NUCLEOTIDE SEQUENCE</scope>
    <source>
        <strain evidence="2">KEN1</strain>
        <tissue evidence="2">Leaf</tissue>
    </source>
</reference>
<dbReference type="InterPro" id="IPR004242">
    <property type="entry name" value="Transposase_21"/>
</dbReference>
<dbReference type="PANTHER" id="PTHR10775:SF193">
    <property type="entry name" value="DUF4216 DOMAIN-CONTAINING PROTEIN"/>
    <property type="match status" value="1"/>
</dbReference>
<dbReference type="InterPro" id="IPR029480">
    <property type="entry name" value="Transpos_assoc"/>
</dbReference>
<dbReference type="Pfam" id="PF02992">
    <property type="entry name" value="Transposase_21"/>
    <property type="match status" value="1"/>
</dbReference>
<dbReference type="PANTHER" id="PTHR10775">
    <property type="entry name" value="OS08G0208400 PROTEIN"/>
    <property type="match status" value="1"/>
</dbReference>
<evidence type="ECO:0000313" key="2">
    <source>
        <dbReference type="EMBL" id="KAL0410853.1"/>
    </source>
</evidence>
<accession>A0AAW2U2W4</accession>
<organism evidence="2">
    <name type="scientific">Sesamum latifolium</name>
    <dbReference type="NCBI Taxonomy" id="2727402"/>
    <lineage>
        <taxon>Eukaryota</taxon>
        <taxon>Viridiplantae</taxon>
        <taxon>Streptophyta</taxon>
        <taxon>Embryophyta</taxon>
        <taxon>Tracheophyta</taxon>
        <taxon>Spermatophyta</taxon>
        <taxon>Magnoliopsida</taxon>
        <taxon>eudicotyledons</taxon>
        <taxon>Gunneridae</taxon>
        <taxon>Pentapetalae</taxon>
        <taxon>asterids</taxon>
        <taxon>lamiids</taxon>
        <taxon>Lamiales</taxon>
        <taxon>Pedaliaceae</taxon>
        <taxon>Sesamum</taxon>
    </lineage>
</organism>
<reference evidence="2" key="2">
    <citation type="journal article" date="2024" name="Plant">
        <title>Genomic evolution and insights into agronomic trait innovations of Sesamum species.</title>
        <authorList>
            <person name="Miao H."/>
            <person name="Wang L."/>
            <person name="Qu L."/>
            <person name="Liu H."/>
            <person name="Sun Y."/>
            <person name="Le M."/>
            <person name="Wang Q."/>
            <person name="Wei S."/>
            <person name="Zheng Y."/>
            <person name="Lin W."/>
            <person name="Duan Y."/>
            <person name="Cao H."/>
            <person name="Xiong S."/>
            <person name="Wang X."/>
            <person name="Wei L."/>
            <person name="Li C."/>
            <person name="Ma Q."/>
            <person name="Ju M."/>
            <person name="Zhao R."/>
            <person name="Li G."/>
            <person name="Mu C."/>
            <person name="Tian Q."/>
            <person name="Mei H."/>
            <person name="Zhang T."/>
            <person name="Gao T."/>
            <person name="Zhang H."/>
        </authorList>
    </citation>
    <scope>NUCLEOTIDE SEQUENCE</scope>
    <source>
        <strain evidence="2">KEN1</strain>
    </source>
</reference>
<proteinExistence type="predicted"/>
<comment type="caution">
    <text evidence="2">The sequence shown here is derived from an EMBL/GenBank/DDBJ whole genome shotgun (WGS) entry which is preliminary data.</text>
</comment>
<dbReference type="Pfam" id="PF13963">
    <property type="entry name" value="Transpos_assoc"/>
    <property type="match status" value="1"/>
</dbReference>